<protein>
    <submittedName>
        <fullName evidence="1">Uncharacterized protein</fullName>
    </submittedName>
</protein>
<keyword evidence="2" id="KW-1185">Reference proteome</keyword>
<organism evidence="1 2">
    <name type="scientific">Araneus ventricosus</name>
    <name type="common">Orbweaver spider</name>
    <name type="synonym">Epeira ventricosa</name>
    <dbReference type="NCBI Taxonomy" id="182803"/>
    <lineage>
        <taxon>Eukaryota</taxon>
        <taxon>Metazoa</taxon>
        <taxon>Ecdysozoa</taxon>
        <taxon>Arthropoda</taxon>
        <taxon>Chelicerata</taxon>
        <taxon>Arachnida</taxon>
        <taxon>Araneae</taxon>
        <taxon>Araneomorphae</taxon>
        <taxon>Entelegynae</taxon>
        <taxon>Araneoidea</taxon>
        <taxon>Araneidae</taxon>
        <taxon>Araneus</taxon>
    </lineage>
</organism>
<gene>
    <name evidence="1" type="ORF">AVEN_38830_1</name>
</gene>
<accession>A0A4Y2QDV0</accession>
<feature type="non-terminal residue" evidence="1">
    <location>
        <position position="1"/>
    </location>
</feature>
<proteinExistence type="predicted"/>
<sequence>VLLKYTPLSFSCFDKEECAVQVYNLGRADAKVDFGMKRQNSFDLSNPAGSYRIEIGAGLQSLVLVKERNLGRSRMNWLHPVAVMRFSFSVRKDIAVLSIRFTADFKI</sequence>
<dbReference type="AlphaFoldDB" id="A0A4Y2QDV0"/>
<reference evidence="1 2" key="1">
    <citation type="journal article" date="2019" name="Sci. Rep.">
        <title>Orb-weaving spider Araneus ventricosus genome elucidates the spidroin gene catalogue.</title>
        <authorList>
            <person name="Kono N."/>
            <person name="Nakamura H."/>
            <person name="Ohtoshi R."/>
            <person name="Moran D.A.P."/>
            <person name="Shinohara A."/>
            <person name="Yoshida Y."/>
            <person name="Fujiwara M."/>
            <person name="Mori M."/>
            <person name="Tomita M."/>
            <person name="Arakawa K."/>
        </authorList>
    </citation>
    <scope>NUCLEOTIDE SEQUENCE [LARGE SCALE GENOMIC DNA]</scope>
</reference>
<name>A0A4Y2QDV0_ARAVE</name>
<dbReference type="Proteomes" id="UP000499080">
    <property type="component" value="Unassembled WGS sequence"/>
</dbReference>
<evidence type="ECO:0000313" key="1">
    <source>
        <dbReference type="EMBL" id="GBN61769.1"/>
    </source>
</evidence>
<evidence type="ECO:0000313" key="2">
    <source>
        <dbReference type="Proteomes" id="UP000499080"/>
    </source>
</evidence>
<dbReference type="EMBL" id="BGPR01138268">
    <property type="protein sequence ID" value="GBN61769.1"/>
    <property type="molecule type" value="Genomic_DNA"/>
</dbReference>
<comment type="caution">
    <text evidence="1">The sequence shown here is derived from an EMBL/GenBank/DDBJ whole genome shotgun (WGS) entry which is preliminary data.</text>
</comment>